<dbReference type="RefSeq" id="WP_261599588.1">
    <property type="nucleotide sequence ID" value="NZ_CP104550.1"/>
</dbReference>
<sequence>MKEKKKMVGIRCRCLEPPVKKDKEKMRLVMCPVCGKVYRTDRTDDVCFSCSKA</sequence>
<reference evidence="2" key="1">
    <citation type="submission" date="2022-09" db="EMBL/GenBank/DDBJ databases">
        <title>Characterization of three MwoI isoschizomers from sequenced genome and metagenomes.</title>
        <authorList>
            <person name="Fomenkov A."/>
            <person name="Xu S.Y."/>
            <person name="Roberts R.J."/>
        </authorList>
    </citation>
    <scope>NUCLEOTIDE SEQUENCE</scope>
    <source>
        <strain evidence="2">DSM 2970</strain>
    </source>
</reference>
<gene>
    <name evidence="2" type="ORF">N5910_09035</name>
    <name evidence="1" type="ORF">U2150_00530</name>
</gene>
<keyword evidence="3" id="KW-1185">Reference proteome</keyword>
<name>A0A9E7RSS5_METWO</name>
<evidence type="ECO:0000313" key="3">
    <source>
        <dbReference type="Proteomes" id="UP001369247"/>
    </source>
</evidence>
<dbReference type="Proteomes" id="UP001065373">
    <property type="component" value="Chromosome"/>
</dbReference>
<dbReference type="EMBL" id="JAXUHJ010000003">
    <property type="protein sequence ID" value="MEJ8541988.1"/>
    <property type="molecule type" value="Genomic_DNA"/>
</dbReference>
<dbReference type="Proteomes" id="UP001369247">
    <property type="component" value="Unassembled WGS sequence"/>
</dbReference>
<accession>A0A9E7RSS5</accession>
<dbReference type="GeneID" id="75107393"/>
<organism evidence="2">
    <name type="scientific">Methanothermobacter wolfeii</name>
    <name type="common">Methanobacterium wolfei</name>
    <dbReference type="NCBI Taxonomy" id="145261"/>
    <lineage>
        <taxon>Archaea</taxon>
        <taxon>Methanobacteriati</taxon>
        <taxon>Methanobacteriota</taxon>
        <taxon>Methanomada group</taxon>
        <taxon>Methanobacteria</taxon>
        <taxon>Methanobacteriales</taxon>
        <taxon>Methanobacteriaceae</taxon>
        <taxon>Methanothermobacter</taxon>
    </lineage>
</organism>
<dbReference type="EMBL" id="CP104550">
    <property type="protein sequence ID" value="UXH31660.1"/>
    <property type="molecule type" value="Genomic_DNA"/>
</dbReference>
<evidence type="ECO:0000313" key="2">
    <source>
        <dbReference type="EMBL" id="UXH31660.1"/>
    </source>
</evidence>
<reference evidence="1 3" key="2">
    <citation type="submission" date="2023-12" db="EMBL/GenBank/DDBJ databases">
        <title>Phenotypic and Genomic Characterization of Methanothermobacter wolfeii Strain BSEL, a CO2-Capturing Archaeon with Minimal Nutrient Requirements.</title>
        <authorList>
            <person name="Ale Enriquez F."/>
            <person name="Ahring B.K."/>
        </authorList>
    </citation>
    <scope>NUCLEOTIDE SEQUENCE [LARGE SCALE GENOMIC DNA]</scope>
    <source>
        <strain evidence="1 3">BSEL-1</strain>
    </source>
</reference>
<proteinExistence type="predicted"/>
<dbReference type="AlphaFoldDB" id="A0A9E7RSS5"/>
<protein>
    <submittedName>
        <fullName evidence="2">Uncharacterized protein</fullName>
    </submittedName>
</protein>
<evidence type="ECO:0000313" key="1">
    <source>
        <dbReference type="EMBL" id="MEJ8541988.1"/>
    </source>
</evidence>